<reference evidence="7 8" key="1">
    <citation type="submission" date="2018-03" db="EMBL/GenBank/DDBJ databases">
        <title>Draft Genome Sequences of the Obligatory Marine Myxobacteria Enhygromyxa salina SWB007.</title>
        <authorList>
            <person name="Poehlein A."/>
            <person name="Moghaddam J.A."/>
            <person name="Harms H."/>
            <person name="Alanjari M."/>
            <person name="Koenig G.M."/>
            <person name="Daniel R."/>
            <person name="Schaeberle T.F."/>
        </authorList>
    </citation>
    <scope>NUCLEOTIDE SEQUENCE [LARGE SCALE GENOMIC DNA]</scope>
    <source>
        <strain evidence="7 8">SWB007</strain>
    </source>
</reference>
<evidence type="ECO:0000259" key="6">
    <source>
        <dbReference type="Pfam" id="PF04116"/>
    </source>
</evidence>
<evidence type="ECO:0000256" key="2">
    <source>
        <dbReference type="ARBA" id="ARBA00022692"/>
    </source>
</evidence>
<dbReference type="AlphaFoldDB" id="A0A2S9Y3I8"/>
<keyword evidence="4 5" id="KW-0472">Membrane</keyword>
<protein>
    <submittedName>
        <fullName evidence="7">Fatty acid hydroxylase superfamily protein</fullName>
    </submittedName>
</protein>
<evidence type="ECO:0000256" key="4">
    <source>
        <dbReference type="ARBA" id="ARBA00023136"/>
    </source>
</evidence>
<feature type="transmembrane region" description="Helical" evidence="5">
    <location>
        <begin position="22"/>
        <end position="45"/>
    </location>
</feature>
<dbReference type="GO" id="GO:0005506">
    <property type="term" value="F:iron ion binding"/>
    <property type="evidence" value="ECO:0007669"/>
    <property type="project" value="InterPro"/>
</dbReference>
<dbReference type="EMBL" id="PVNL01000120">
    <property type="protein sequence ID" value="PRP99645.1"/>
    <property type="molecule type" value="Genomic_DNA"/>
</dbReference>
<accession>A0A2S9Y3I8</accession>
<feature type="transmembrane region" description="Helical" evidence="5">
    <location>
        <begin position="97"/>
        <end position="120"/>
    </location>
</feature>
<comment type="subcellular location">
    <subcellularLocation>
        <location evidence="1">Membrane</location>
    </subcellularLocation>
</comment>
<comment type="caution">
    <text evidence="7">The sequence shown here is derived from an EMBL/GenBank/DDBJ whole genome shotgun (WGS) entry which is preliminary data.</text>
</comment>
<dbReference type="Proteomes" id="UP000238823">
    <property type="component" value="Unassembled WGS sequence"/>
</dbReference>
<dbReference type="InterPro" id="IPR006694">
    <property type="entry name" value="Fatty_acid_hydroxylase"/>
</dbReference>
<evidence type="ECO:0000256" key="3">
    <source>
        <dbReference type="ARBA" id="ARBA00022989"/>
    </source>
</evidence>
<name>A0A2S9Y3I8_9BACT</name>
<dbReference type="InterPro" id="IPR050307">
    <property type="entry name" value="Sterol_Desaturase_Related"/>
</dbReference>
<dbReference type="GO" id="GO:0016491">
    <property type="term" value="F:oxidoreductase activity"/>
    <property type="evidence" value="ECO:0007669"/>
    <property type="project" value="InterPro"/>
</dbReference>
<dbReference type="GO" id="GO:0016020">
    <property type="term" value="C:membrane"/>
    <property type="evidence" value="ECO:0007669"/>
    <property type="project" value="UniProtKB-SubCell"/>
</dbReference>
<evidence type="ECO:0000256" key="1">
    <source>
        <dbReference type="ARBA" id="ARBA00004370"/>
    </source>
</evidence>
<keyword evidence="3 5" id="KW-1133">Transmembrane helix</keyword>
<dbReference type="RefSeq" id="WP_181234296.1">
    <property type="nucleotide sequence ID" value="NZ_PVNL01000120.1"/>
</dbReference>
<evidence type="ECO:0000313" key="7">
    <source>
        <dbReference type="EMBL" id="PRP99645.1"/>
    </source>
</evidence>
<dbReference type="PANTHER" id="PTHR11863">
    <property type="entry name" value="STEROL DESATURASE"/>
    <property type="match status" value="1"/>
</dbReference>
<feature type="transmembrane region" description="Helical" evidence="5">
    <location>
        <begin position="147"/>
        <end position="171"/>
    </location>
</feature>
<proteinExistence type="predicted"/>
<keyword evidence="2 5" id="KW-0812">Transmembrane</keyword>
<feature type="transmembrane region" description="Helical" evidence="5">
    <location>
        <begin position="177"/>
        <end position="199"/>
    </location>
</feature>
<dbReference type="Pfam" id="PF04116">
    <property type="entry name" value="FA_hydroxylase"/>
    <property type="match status" value="1"/>
</dbReference>
<dbReference type="GO" id="GO:0008610">
    <property type="term" value="P:lipid biosynthetic process"/>
    <property type="evidence" value="ECO:0007669"/>
    <property type="project" value="InterPro"/>
</dbReference>
<feature type="domain" description="Fatty acid hydroxylase" evidence="6">
    <location>
        <begin position="107"/>
        <end position="242"/>
    </location>
</feature>
<feature type="transmembrane region" description="Helical" evidence="5">
    <location>
        <begin position="66"/>
        <end position="85"/>
    </location>
</feature>
<organism evidence="7 8">
    <name type="scientific">Enhygromyxa salina</name>
    <dbReference type="NCBI Taxonomy" id="215803"/>
    <lineage>
        <taxon>Bacteria</taxon>
        <taxon>Pseudomonadati</taxon>
        <taxon>Myxococcota</taxon>
        <taxon>Polyangia</taxon>
        <taxon>Nannocystales</taxon>
        <taxon>Nannocystaceae</taxon>
        <taxon>Enhygromyxa</taxon>
    </lineage>
</organism>
<evidence type="ECO:0000313" key="8">
    <source>
        <dbReference type="Proteomes" id="UP000238823"/>
    </source>
</evidence>
<sequence>MDDSNILNELLTNGGLFVGRSWARYLVVCGGAFLLFWVVFAKRFAHRRCQSTIPERKVLVAELKNSLLGIIFFMVPSVAAIPLYFTGHLELIVDPAATSPAIMVLSFVLFVIGADAWFYWTHRAMHDSRIYRFTHQLHHLSEQPSPLAGYSFAILEALVLGLYLPLVLLVVPINRAVLGAFVLFFSLVEAYVHLGFEILPRWVARSRIGKYLGTSVFHNMHHENGAYNFAVYFTWWDRMFGTIHPDYTERYEQVTAERLFRRLPPEPDPAKP</sequence>
<evidence type="ECO:0000256" key="5">
    <source>
        <dbReference type="SAM" id="Phobius"/>
    </source>
</evidence>
<gene>
    <name evidence="7" type="ORF">ENSA7_62850</name>
</gene>